<evidence type="ECO:0000313" key="1">
    <source>
        <dbReference type="EMBL" id="EXB20718.1"/>
    </source>
</evidence>
<dbReference type="Proteomes" id="UP000030645">
    <property type="component" value="Unassembled WGS sequence"/>
</dbReference>
<dbReference type="EMBL" id="KE343270">
    <property type="protein sequence ID" value="EXB20718.1"/>
    <property type="molecule type" value="Genomic_DNA"/>
</dbReference>
<gene>
    <name evidence="1" type="ORF">L484_007625</name>
</gene>
<keyword evidence="2" id="KW-1185">Reference proteome</keyword>
<proteinExistence type="predicted"/>
<name>W9QI98_9ROSA</name>
<organism evidence="1 2">
    <name type="scientific">Morus notabilis</name>
    <dbReference type="NCBI Taxonomy" id="981085"/>
    <lineage>
        <taxon>Eukaryota</taxon>
        <taxon>Viridiplantae</taxon>
        <taxon>Streptophyta</taxon>
        <taxon>Embryophyta</taxon>
        <taxon>Tracheophyta</taxon>
        <taxon>Spermatophyta</taxon>
        <taxon>Magnoliopsida</taxon>
        <taxon>eudicotyledons</taxon>
        <taxon>Gunneridae</taxon>
        <taxon>Pentapetalae</taxon>
        <taxon>rosids</taxon>
        <taxon>fabids</taxon>
        <taxon>Rosales</taxon>
        <taxon>Moraceae</taxon>
        <taxon>Moreae</taxon>
        <taxon>Morus</taxon>
    </lineage>
</organism>
<dbReference type="AlphaFoldDB" id="W9QI98"/>
<reference evidence="2" key="1">
    <citation type="submission" date="2013-01" db="EMBL/GenBank/DDBJ databases">
        <title>Draft Genome Sequence of a Mulberry Tree, Morus notabilis C.K. Schneid.</title>
        <authorList>
            <person name="He N."/>
            <person name="Zhao S."/>
        </authorList>
    </citation>
    <scope>NUCLEOTIDE SEQUENCE</scope>
</reference>
<sequence length="86" mass="9784">MLFHRSNNFNAPSLHCSSNSLFVALQQALVGSSEYQLPRATKSSKASELKSEKNKKKVEFSQLKERVLSFWSLEIENLSFVMVNCD</sequence>
<accession>W9QI98</accession>
<evidence type="ECO:0000313" key="2">
    <source>
        <dbReference type="Proteomes" id="UP000030645"/>
    </source>
</evidence>
<protein>
    <submittedName>
        <fullName evidence="1">Uncharacterized protein</fullName>
    </submittedName>
</protein>